<organism evidence="1">
    <name type="scientific">Anguilla anguilla</name>
    <name type="common">European freshwater eel</name>
    <name type="synonym">Muraena anguilla</name>
    <dbReference type="NCBI Taxonomy" id="7936"/>
    <lineage>
        <taxon>Eukaryota</taxon>
        <taxon>Metazoa</taxon>
        <taxon>Chordata</taxon>
        <taxon>Craniata</taxon>
        <taxon>Vertebrata</taxon>
        <taxon>Euteleostomi</taxon>
        <taxon>Actinopterygii</taxon>
        <taxon>Neopterygii</taxon>
        <taxon>Teleostei</taxon>
        <taxon>Anguilliformes</taxon>
        <taxon>Anguillidae</taxon>
        <taxon>Anguilla</taxon>
    </lineage>
</organism>
<protein>
    <submittedName>
        <fullName evidence="1">Uncharacterized protein</fullName>
    </submittedName>
</protein>
<accession>A0A0E9WGZ1</accession>
<reference evidence="1" key="2">
    <citation type="journal article" date="2015" name="Fish Shellfish Immunol.">
        <title>Early steps in the European eel (Anguilla anguilla)-Vibrio vulnificus interaction in the gills: Role of the RtxA13 toxin.</title>
        <authorList>
            <person name="Callol A."/>
            <person name="Pajuelo D."/>
            <person name="Ebbesson L."/>
            <person name="Teles M."/>
            <person name="MacKenzie S."/>
            <person name="Amaro C."/>
        </authorList>
    </citation>
    <scope>NUCLEOTIDE SEQUENCE</scope>
</reference>
<sequence>MRLFKTNAVIIVQQRASISQSRSRRRKFTEKAPLLTYTLPVVIKTRPKKKKPLLKPEE</sequence>
<dbReference type="EMBL" id="GBXM01019747">
    <property type="protein sequence ID" value="JAH88830.1"/>
    <property type="molecule type" value="Transcribed_RNA"/>
</dbReference>
<name>A0A0E9WGZ1_ANGAN</name>
<reference evidence="1" key="1">
    <citation type="submission" date="2014-11" db="EMBL/GenBank/DDBJ databases">
        <authorList>
            <person name="Amaro Gonzalez C."/>
        </authorList>
    </citation>
    <scope>NUCLEOTIDE SEQUENCE</scope>
</reference>
<proteinExistence type="predicted"/>
<evidence type="ECO:0000313" key="1">
    <source>
        <dbReference type="EMBL" id="JAH88830.1"/>
    </source>
</evidence>
<dbReference type="AlphaFoldDB" id="A0A0E9WGZ1"/>